<dbReference type="AlphaFoldDB" id="A0A923KXK2"/>
<accession>A0A923KXK2</accession>
<dbReference type="InterPro" id="IPR011726">
    <property type="entry name" value="KdpF"/>
</dbReference>
<evidence type="ECO:0000313" key="1">
    <source>
        <dbReference type="EMBL" id="MBC3888456.1"/>
    </source>
</evidence>
<dbReference type="GO" id="GO:0008556">
    <property type="term" value="F:P-type potassium transmembrane transporter activity"/>
    <property type="evidence" value="ECO:0007669"/>
    <property type="project" value="InterPro"/>
</dbReference>
<organism evidence="1 2">
    <name type="scientific">Acetobacterium paludosum</name>
    <dbReference type="NCBI Taxonomy" id="52693"/>
    <lineage>
        <taxon>Bacteria</taxon>
        <taxon>Bacillati</taxon>
        <taxon>Bacillota</taxon>
        <taxon>Clostridia</taxon>
        <taxon>Eubacteriales</taxon>
        <taxon>Eubacteriaceae</taxon>
        <taxon>Acetobacterium</taxon>
    </lineage>
</organism>
<comment type="caution">
    <text evidence="1">The sequence shown here is derived from an EMBL/GenBank/DDBJ whole genome shotgun (WGS) entry which is preliminary data.</text>
</comment>
<dbReference type="Pfam" id="PF09604">
    <property type="entry name" value="Potass_KdpF"/>
    <property type="match status" value="1"/>
</dbReference>
<sequence>MMIILGILIIALGAYLLYALVNPEKF</sequence>
<reference evidence="1" key="2">
    <citation type="submission" date="2020-10" db="EMBL/GenBank/DDBJ databases">
        <title>Comparative genomics of the Acetobacterium genus.</title>
        <authorList>
            <person name="Marshall C."/>
            <person name="May H."/>
            <person name="Norman S."/>
        </authorList>
    </citation>
    <scope>NUCLEOTIDE SEQUENCE</scope>
    <source>
        <strain evidence="1">DER-2019</strain>
    </source>
</reference>
<dbReference type="GO" id="GO:0005886">
    <property type="term" value="C:plasma membrane"/>
    <property type="evidence" value="ECO:0007669"/>
    <property type="project" value="InterPro"/>
</dbReference>
<dbReference type="NCBIfam" id="TIGR02115">
    <property type="entry name" value="potass_kdpF"/>
    <property type="match status" value="1"/>
</dbReference>
<keyword evidence="2" id="KW-1185">Reference proteome</keyword>
<evidence type="ECO:0000313" key="2">
    <source>
        <dbReference type="Proteomes" id="UP000616595"/>
    </source>
</evidence>
<gene>
    <name evidence="1" type="primary">kdpF</name>
    <name evidence="1" type="ORF">GH810_09065</name>
</gene>
<dbReference type="EMBL" id="WJBD01000009">
    <property type="protein sequence ID" value="MBC3888456.1"/>
    <property type="molecule type" value="Genomic_DNA"/>
</dbReference>
<reference evidence="1" key="1">
    <citation type="submission" date="2019-10" db="EMBL/GenBank/DDBJ databases">
        <authorList>
            <person name="Ross D.E."/>
            <person name="Gulliver D."/>
        </authorList>
    </citation>
    <scope>NUCLEOTIDE SEQUENCE</scope>
    <source>
        <strain evidence="1">DER-2019</strain>
    </source>
</reference>
<name>A0A923KXK2_9FIRM</name>
<protein>
    <submittedName>
        <fullName evidence="1">K(+)-transporting ATPase subunit F</fullName>
    </submittedName>
</protein>
<dbReference type="Proteomes" id="UP000616595">
    <property type="component" value="Unassembled WGS sequence"/>
</dbReference>
<proteinExistence type="predicted"/>